<feature type="domain" description="EamA" evidence="9">
    <location>
        <begin position="155"/>
        <end position="299"/>
    </location>
</feature>
<evidence type="ECO:0000313" key="11">
    <source>
        <dbReference type="Proteomes" id="UP000182977"/>
    </source>
</evidence>
<dbReference type="EMBL" id="LT629791">
    <property type="protein sequence ID" value="SDU59095.1"/>
    <property type="molecule type" value="Genomic_DNA"/>
</dbReference>
<dbReference type="Pfam" id="PF00892">
    <property type="entry name" value="EamA"/>
    <property type="match status" value="2"/>
</dbReference>
<dbReference type="OrthoDB" id="154915at2"/>
<dbReference type="STRING" id="419479.SAMN04488563_3004"/>
<feature type="transmembrane region" description="Helical" evidence="8">
    <location>
        <begin position="153"/>
        <end position="173"/>
    </location>
</feature>
<dbReference type="InterPro" id="IPR037185">
    <property type="entry name" value="EmrE-like"/>
</dbReference>
<feature type="transmembrane region" description="Helical" evidence="8">
    <location>
        <begin position="185"/>
        <end position="204"/>
    </location>
</feature>
<protein>
    <submittedName>
        <fullName evidence="10">Threonine/homoserine efflux transporter RhtA</fullName>
    </submittedName>
</protein>
<comment type="similarity">
    <text evidence="2">Belongs to the EamA transporter family.</text>
</comment>
<feature type="transmembrane region" description="Helical" evidence="8">
    <location>
        <begin position="129"/>
        <end position="147"/>
    </location>
</feature>
<evidence type="ECO:0000256" key="6">
    <source>
        <dbReference type="ARBA" id="ARBA00023136"/>
    </source>
</evidence>
<evidence type="ECO:0000256" key="7">
    <source>
        <dbReference type="SAM" id="MobiDB-lite"/>
    </source>
</evidence>
<evidence type="ECO:0000256" key="1">
    <source>
        <dbReference type="ARBA" id="ARBA00004651"/>
    </source>
</evidence>
<dbReference type="Proteomes" id="UP000182977">
    <property type="component" value="Chromosome I"/>
</dbReference>
<dbReference type="PANTHER" id="PTHR42920">
    <property type="entry name" value="OS03G0707200 PROTEIN-RELATED"/>
    <property type="match status" value="1"/>
</dbReference>
<accession>A0A1H2JSU3</accession>
<name>A0A1H2JSU3_9ACTN</name>
<feature type="transmembrane region" description="Helical" evidence="8">
    <location>
        <begin position="96"/>
        <end position="117"/>
    </location>
</feature>
<dbReference type="InterPro" id="IPR051258">
    <property type="entry name" value="Diverse_Substrate_Transporter"/>
</dbReference>
<proteinExistence type="inferred from homology"/>
<feature type="transmembrane region" description="Helical" evidence="8">
    <location>
        <begin position="71"/>
        <end position="90"/>
    </location>
</feature>
<organism evidence="10 11">
    <name type="scientific">Jiangella alkaliphila</name>
    <dbReference type="NCBI Taxonomy" id="419479"/>
    <lineage>
        <taxon>Bacteria</taxon>
        <taxon>Bacillati</taxon>
        <taxon>Actinomycetota</taxon>
        <taxon>Actinomycetes</taxon>
        <taxon>Jiangellales</taxon>
        <taxon>Jiangellaceae</taxon>
        <taxon>Jiangella</taxon>
    </lineage>
</organism>
<evidence type="ECO:0000256" key="8">
    <source>
        <dbReference type="SAM" id="Phobius"/>
    </source>
</evidence>
<feature type="transmembrane region" description="Helical" evidence="8">
    <location>
        <begin position="40"/>
        <end position="59"/>
    </location>
</feature>
<dbReference type="RefSeq" id="WP_046767326.1">
    <property type="nucleotide sequence ID" value="NZ_KQ061221.1"/>
</dbReference>
<dbReference type="SUPFAM" id="SSF103481">
    <property type="entry name" value="Multidrug resistance efflux transporter EmrE"/>
    <property type="match status" value="2"/>
</dbReference>
<keyword evidence="6 8" id="KW-0472">Membrane</keyword>
<dbReference type="AlphaFoldDB" id="A0A1H2JSU3"/>
<dbReference type="InterPro" id="IPR000620">
    <property type="entry name" value="EamA_dom"/>
</dbReference>
<evidence type="ECO:0000256" key="4">
    <source>
        <dbReference type="ARBA" id="ARBA00022692"/>
    </source>
</evidence>
<keyword evidence="4 8" id="KW-0812">Transmembrane</keyword>
<keyword evidence="3" id="KW-1003">Cell membrane</keyword>
<feature type="region of interest" description="Disordered" evidence="7">
    <location>
        <begin position="304"/>
        <end position="334"/>
    </location>
</feature>
<evidence type="ECO:0000256" key="2">
    <source>
        <dbReference type="ARBA" id="ARBA00007362"/>
    </source>
</evidence>
<dbReference type="GO" id="GO:0005886">
    <property type="term" value="C:plasma membrane"/>
    <property type="evidence" value="ECO:0007669"/>
    <property type="project" value="UniProtKB-SubCell"/>
</dbReference>
<evidence type="ECO:0000256" key="3">
    <source>
        <dbReference type="ARBA" id="ARBA00022475"/>
    </source>
</evidence>
<keyword evidence="11" id="KW-1185">Reference proteome</keyword>
<evidence type="ECO:0000256" key="5">
    <source>
        <dbReference type="ARBA" id="ARBA00022989"/>
    </source>
</evidence>
<comment type="subcellular location">
    <subcellularLocation>
        <location evidence="1">Cell membrane</location>
        <topology evidence="1">Multi-pass membrane protein</topology>
    </subcellularLocation>
</comment>
<reference evidence="11" key="1">
    <citation type="submission" date="2016-10" db="EMBL/GenBank/DDBJ databases">
        <authorList>
            <person name="Varghese N."/>
            <person name="Submissions S."/>
        </authorList>
    </citation>
    <scope>NUCLEOTIDE SEQUENCE [LARGE SCALE GENOMIC DNA]</scope>
    <source>
        <strain evidence="11">DSM 45079</strain>
    </source>
</reference>
<feature type="transmembrane region" description="Helical" evidence="8">
    <location>
        <begin position="224"/>
        <end position="246"/>
    </location>
</feature>
<dbReference type="PANTHER" id="PTHR42920:SF5">
    <property type="entry name" value="EAMA DOMAIN-CONTAINING PROTEIN"/>
    <property type="match status" value="1"/>
</dbReference>
<feature type="domain" description="EamA" evidence="9">
    <location>
        <begin position="8"/>
        <end position="142"/>
    </location>
</feature>
<sequence>MSRQNPARGVAYVILAAVFFSVNASMSKVALEAGVEPSVLAALRSTGAAVVLLVAVAAIAPGRLRIGLRELPFLVALGVAGGALVQWLYFMAIDRLPVGIALLLEFTAPAMVALFSWSVLRQRIRRQTWLGIGVALIGLALVAQVWTDIGLDAVGVLAGFGAAACLASYYLVGSRLSGDRDSLSLTFWMFAFAALFWAVAQPWWTVDLAPLGRETSLLGAFDSVSVPAWSTVLWIIVFGTVVAYGLNLAALRHISPTACGVIGMSEPVGSAVVAWVWLEQSLSAPQVVGGLVVLAGIALAETGGTAAASPPPDSPAEDDVDRVPLSPEAAAAPH</sequence>
<evidence type="ECO:0000313" key="10">
    <source>
        <dbReference type="EMBL" id="SDU59095.1"/>
    </source>
</evidence>
<gene>
    <name evidence="10" type="ORF">SAMN04488563_3004</name>
</gene>
<evidence type="ECO:0000259" key="9">
    <source>
        <dbReference type="Pfam" id="PF00892"/>
    </source>
</evidence>
<keyword evidence="5 8" id="KW-1133">Transmembrane helix</keyword>